<evidence type="ECO:0000256" key="5">
    <source>
        <dbReference type="ARBA" id="ARBA00022801"/>
    </source>
</evidence>
<dbReference type="InterPro" id="IPR020922">
    <property type="entry name" value="dITP/XTP_pyrophosphatase"/>
</dbReference>
<dbReference type="HAMAP" id="MF_01405">
    <property type="entry name" value="Non_canon_purine_NTPase"/>
    <property type="match status" value="1"/>
</dbReference>
<feature type="binding site" evidence="10">
    <location>
        <begin position="199"/>
        <end position="200"/>
    </location>
    <ligand>
        <name>substrate</name>
    </ligand>
</feature>
<name>A0A178IBM7_9BACT</name>
<dbReference type="GO" id="GO:0017111">
    <property type="term" value="F:ribonucleoside triphosphate phosphatase activity"/>
    <property type="evidence" value="ECO:0007669"/>
    <property type="project" value="InterPro"/>
</dbReference>
<feature type="binding site" evidence="10">
    <location>
        <begin position="171"/>
        <end position="174"/>
    </location>
    <ligand>
        <name>substrate</name>
    </ligand>
</feature>
<dbReference type="GO" id="GO:0036222">
    <property type="term" value="F:XTP diphosphatase activity"/>
    <property type="evidence" value="ECO:0007669"/>
    <property type="project" value="UniProtKB-UniRule"/>
</dbReference>
<dbReference type="GO" id="GO:0046872">
    <property type="term" value="F:metal ion binding"/>
    <property type="evidence" value="ECO:0007669"/>
    <property type="project" value="UniProtKB-KW"/>
</dbReference>
<comment type="similarity">
    <text evidence="1 10">Belongs to the HAM1 NTPase family.</text>
</comment>
<evidence type="ECO:0000256" key="1">
    <source>
        <dbReference type="ARBA" id="ARBA00008023"/>
    </source>
</evidence>
<dbReference type="PANTHER" id="PTHR11067:SF9">
    <property type="entry name" value="INOSINE TRIPHOSPHATE PYROPHOSPHATASE"/>
    <property type="match status" value="1"/>
</dbReference>
<comment type="catalytic activity">
    <reaction evidence="10">
        <text>ITP + H2O = IMP + diphosphate + H(+)</text>
        <dbReference type="Rhea" id="RHEA:29399"/>
        <dbReference type="ChEBI" id="CHEBI:15377"/>
        <dbReference type="ChEBI" id="CHEBI:15378"/>
        <dbReference type="ChEBI" id="CHEBI:33019"/>
        <dbReference type="ChEBI" id="CHEBI:58053"/>
        <dbReference type="ChEBI" id="CHEBI:61402"/>
        <dbReference type="EC" id="3.6.1.66"/>
    </reaction>
</comment>
<feature type="binding site" evidence="10">
    <location>
        <position position="88"/>
    </location>
    <ligand>
        <name>Mg(2+)</name>
        <dbReference type="ChEBI" id="CHEBI:18420"/>
    </ligand>
</feature>
<dbReference type="STRING" id="1184151.AW736_24340"/>
<proteinExistence type="inferred from homology"/>
<keyword evidence="6 10" id="KW-0460">Magnesium</keyword>
<dbReference type="InterPro" id="IPR029001">
    <property type="entry name" value="ITPase-like_fam"/>
</dbReference>
<organism evidence="11 12">
    <name type="scientific">Termitidicoccus mucosus</name>
    <dbReference type="NCBI Taxonomy" id="1184151"/>
    <lineage>
        <taxon>Bacteria</taxon>
        <taxon>Pseudomonadati</taxon>
        <taxon>Verrucomicrobiota</taxon>
        <taxon>Opitutia</taxon>
        <taxon>Opitutales</taxon>
        <taxon>Opitutaceae</taxon>
        <taxon>Termitidicoccus</taxon>
    </lineage>
</organism>
<keyword evidence="3 10" id="KW-0479">Metal-binding</keyword>
<evidence type="ECO:0000313" key="11">
    <source>
        <dbReference type="EMBL" id="OAM87158.1"/>
    </source>
</evidence>
<evidence type="ECO:0000256" key="6">
    <source>
        <dbReference type="ARBA" id="ARBA00022842"/>
    </source>
</evidence>
<feature type="binding site" evidence="10">
    <location>
        <position position="194"/>
    </location>
    <ligand>
        <name>substrate</name>
    </ligand>
</feature>
<dbReference type="Gene3D" id="3.90.950.10">
    <property type="match status" value="1"/>
</dbReference>
<dbReference type="RefSeq" id="WP_068772900.1">
    <property type="nucleotide sequence ID" value="NZ_CP109796.1"/>
</dbReference>
<comment type="catalytic activity">
    <reaction evidence="9 10">
        <text>XTP + H2O = XMP + diphosphate + H(+)</text>
        <dbReference type="Rhea" id="RHEA:28610"/>
        <dbReference type="ChEBI" id="CHEBI:15377"/>
        <dbReference type="ChEBI" id="CHEBI:15378"/>
        <dbReference type="ChEBI" id="CHEBI:33019"/>
        <dbReference type="ChEBI" id="CHEBI:57464"/>
        <dbReference type="ChEBI" id="CHEBI:61314"/>
        <dbReference type="EC" id="3.6.1.66"/>
    </reaction>
</comment>
<comment type="caution">
    <text evidence="11">The sequence shown here is derived from an EMBL/GenBank/DDBJ whole genome shotgun (WGS) entry which is preliminary data.</text>
</comment>
<keyword evidence="5 10" id="KW-0378">Hydrolase</keyword>
<gene>
    <name evidence="11" type="ORF">AW736_24340</name>
</gene>
<evidence type="ECO:0000256" key="4">
    <source>
        <dbReference type="ARBA" id="ARBA00022741"/>
    </source>
</evidence>
<dbReference type="EMBL" id="LRRQ01000183">
    <property type="protein sequence ID" value="OAM87158.1"/>
    <property type="molecule type" value="Genomic_DNA"/>
</dbReference>
<dbReference type="EC" id="3.6.1.66" evidence="10"/>
<feature type="binding site" evidence="10">
    <location>
        <position position="89"/>
    </location>
    <ligand>
        <name>substrate</name>
    </ligand>
</feature>
<dbReference type="Proteomes" id="UP000078486">
    <property type="component" value="Unassembled WGS sequence"/>
</dbReference>
<feature type="active site" description="Proton acceptor" evidence="10">
    <location>
        <position position="88"/>
    </location>
</feature>
<sequence>MKLFLASGNTHKAQEFQSLADASGLPLEILSAKTIGGMPQVEEDTGTFTGNARKKARALREKIDAAAGIPHSAFRIPHSTGAWVMADDSGLCVDALGGDPGVESAYYAGPQGDGAANLAKLVAATRDVPDGARGAHFVCVLLLIAPDGAEHAFEGRCHGRLAREPRGAGGFGYDPVFIPDGHHQTLSELGDAVKNRLSHRGRAWAKAAEFLATRCAS</sequence>
<dbReference type="GO" id="GO:0009146">
    <property type="term" value="P:purine nucleoside triphosphate catabolic process"/>
    <property type="evidence" value="ECO:0007669"/>
    <property type="project" value="UniProtKB-UniRule"/>
</dbReference>
<dbReference type="GO" id="GO:0009117">
    <property type="term" value="P:nucleotide metabolic process"/>
    <property type="evidence" value="ECO:0007669"/>
    <property type="project" value="UniProtKB-KW"/>
</dbReference>
<comment type="function">
    <text evidence="10">Pyrophosphatase that catalyzes the hydrolysis of nucleoside triphosphates to their monophosphate derivatives, with a high preference for the non-canonical purine nucleotides XTP (xanthosine triphosphate), dITP (deoxyinosine triphosphate) and ITP. Seems to function as a house-cleaning enzyme that removes non-canonical purine nucleotides from the nucleotide pool, thus preventing their incorporation into DNA/RNA and avoiding chromosomal lesions.</text>
</comment>
<keyword evidence="4 10" id="KW-0547">Nucleotide-binding</keyword>
<dbReference type="CDD" id="cd00515">
    <property type="entry name" value="HAM1"/>
    <property type="match status" value="1"/>
</dbReference>
<accession>A0A178IBM7</accession>
<reference evidence="11 12" key="1">
    <citation type="submission" date="2016-01" db="EMBL/GenBank/DDBJ databases">
        <title>High potential of lignocellulose degradation of a new Verrucomicrobia species.</title>
        <authorList>
            <person name="Wang Y."/>
            <person name="Shi Y."/>
            <person name="Qiu Z."/>
            <person name="Liu S."/>
            <person name="Yang H."/>
        </authorList>
    </citation>
    <scope>NUCLEOTIDE SEQUENCE [LARGE SCALE GENOMIC DNA]</scope>
    <source>
        <strain evidence="11 12">TSB47</strain>
    </source>
</reference>
<dbReference type="OrthoDB" id="9807456at2"/>
<keyword evidence="7 10" id="KW-0546">Nucleotide metabolism</keyword>
<keyword evidence="12" id="KW-1185">Reference proteome</keyword>
<protein>
    <recommendedName>
        <fullName evidence="10">dITP/XTP pyrophosphatase</fullName>
        <ecNumber evidence="10">3.6.1.66</ecNumber>
    </recommendedName>
    <alternativeName>
        <fullName evidence="10">Non-canonical purine NTP pyrophosphatase</fullName>
    </alternativeName>
    <alternativeName>
        <fullName evidence="10">Non-standard purine NTP pyrophosphatase</fullName>
    </alternativeName>
    <alternativeName>
        <fullName evidence="10">Nucleoside-triphosphate diphosphatase</fullName>
    </alternativeName>
    <alternativeName>
        <fullName evidence="10">Nucleoside-triphosphate pyrophosphatase</fullName>
        <shortName evidence="10">NTPase</shortName>
    </alternativeName>
</protein>
<evidence type="ECO:0000256" key="7">
    <source>
        <dbReference type="ARBA" id="ARBA00023080"/>
    </source>
</evidence>
<evidence type="ECO:0000256" key="8">
    <source>
        <dbReference type="ARBA" id="ARBA00051875"/>
    </source>
</evidence>
<dbReference type="GO" id="GO:0005829">
    <property type="term" value="C:cytosol"/>
    <property type="evidence" value="ECO:0007669"/>
    <property type="project" value="TreeGrafter"/>
</dbReference>
<evidence type="ECO:0000313" key="12">
    <source>
        <dbReference type="Proteomes" id="UP000078486"/>
    </source>
</evidence>
<dbReference type="FunFam" id="3.90.950.10:FF:000001">
    <property type="entry name" value="dITP/XTP pyrophosphatase"/>
    <property type="match status" value="1"/>
</dbReference>
<feature type="binding site" evidence="10">
    <location>
        <position position="42"/>
    </location>
    <ligand>
        <name>Mg(2+)</name>
        <dbReference type="ChEBI" id="CHEBI:18420"/>
    </ligand>
</feature>
<dbReference type="GO" id="GO:0036220">
    <property type="term" value="F:ITP diphosphatase activity"/>
    <property type="evidence" value="ECO:0007669"/>
    <property type="project" value="UniProtKB-UniRule"/>
</dbReference>
<dbReference type="PANTHER" id="PTHR11067">
    <property type="entry name" value="INOSINE TRIPHOSPHATE PYROPHOSPHATASE/HAM1 PROTEIN"/>
    <property type="match status" value="1"/>
</dbReference>
<comment type="cofactor">
    <cofactor evidence="10">
        <name>Mg(2+)</name>
        <dbReference type="ChEBI" id="CHEBI:18420"/>
    </cofactor>
    <text evidence="10">Binds 1 Mg(2+) ion per subunit.</text>
</comment>
<dbReference type="AlphaFoldDB" id="A0A178IBM7"/>
<comment type="catalytic activity">
    <reaction evidence="8 10">
        <text>dITP + H2O = dIMP + diphosphate + H(+)</text>
        <dbReference type="Rhea" id="RHEA:28342"/>
        <dbReference type="ChEBI" id="CHEBI:15377"/>
        <dbReference type="ChEBI" id="CHEBI:15378"/>
        <dbReference type="ChEBI" id="CHEBI:33019"/>
        <dbReference type="ChEBI" id="CHEBI:61194"/>
        <dbReference type="ChEBI" id="CHEBI:61382"/>
        <dbReference type="EC" id="3.6.1.66"/>
    </reaction>
</comment>
<dbReference type="SUPFAM" id="SSF52972">
    <property type="entry name" value="ITPase-like"/>
    <property type="match status" value="1"/>
</dbReference>
<dbReference type="Pfam" id="PF01725">
    <property type="entry name" value="Ham1p_like"/>
    <property type="match status" value="1"/>
</dbReference>
<dbReference type="GO" id="GO:0000166">
    <property type="term" value="F:nucleotide binding"/>
    <property type="evidence" value="ECO:0007669"/>
    <property type="project" value="UniProtKB-KW"/>
</dbReference>
<dbReference type="InterPro" id="IPR002637">
    <property type="entry name" value="RdgB/HAM1"/>
</dbReference>
<comment type="subunit">
    <text evidence="2 10">Homodimer.</text>
</comment>
<feature type="binding site" evidence="10">
    <location>
        <begin position="7"/>
        <end position="12"/>
    </location>
    <ligand>
        <name>substrate</name>
    </ligand>
</feature>
<dbReference type="GO" id="GO:0035870">
    <property type="term" value="F:dITP diphosphatase activity"/>
    <property type="evidence" value="ECO:0007669"/>
    <property type="project" value="UniProtKB-UniRule"/>
</dbReference>
<evidence type="ECO:0000256" key="9">
    <source>
        <dbReference type="ARBA" id="ARBA00052017"/>
    </source>
</evidence>
<evidence type="ECO:0000256" key="3">
    <source>
        <dbReference type="ARBA" id="ARBA00022723"/>
    </source>
</evidence>
<evidence type="ECO:0000256" key="10">
    <source>
        <dbReference type="HAMAP-Rule" id="MF_01405"/>
    </source>
</evidence>
<evidence type="ECO:0000256" key="2">
    <source>
        <dbReference type="ARBA" id="ARBA00011738"/>
    </source>
</evidence>